<feature type="transmembrane region" description="Helical" evidence="9">
    <location>
        <begin position="322"/>
        <end position="339"/>
    </location>
</feature>
<proteinExistence type="inferred from homology"/>
<dbReference type="GO" id="GO:0022857">
    <property type="term" value="F:transmembrane transporter activity"/>
    <property type="evidence" value="ECO:0007669"/>
    <property type="project" value="InterPro"/>
</dbReference>
<reference evidence="11 12" key="1">
    <citation type="submission" date="2013-08" db="EMBL/GenBank/DDBJ databases">
        <title>draft genome of Halomonas huanghegensis, strain BJGMM-B45T.</title>
        <authorList>
            <person name="Miao C."/>
            <person name="Wan Y."/>
            <person name="Jin W."/>
        </authorList>
    </citation>
    <scope>NUCLEOTIDE SEQUENCE [LARGE SCALE GENOMIC DNA]</scope>
    <source>
        <strain evidence="11 12">BJGMM-B45</strain>
    </source>
</reference>
<evidence type="ECO:0000256" key="5">
    <source>
        <dbReference type="ARBA" id="ARBA00022692"/>
    </source>
</evidence>
<evidence type="ECO:0000256" key="1">
    <source>
        <dbReference type="ARBA" id="ARBA00004429"/>
    </source>
</evidence>
<comment type="similarity">
    <text evidence="2">Belongs to the binding-protein-dependent transport system permease family. HisMQ subfamily.</text>
</comment>
<feature type="transmembrane region" description="Helical" evidence="9">
    <location>
        <begin position="175"/>
        <end position="199"/>
    </location>
</feature>
<evidence type="ECO:0000256" key="6">
    <source>
        <dbReference type="ARBA" id="ARBA00022970"/>
    </source>
</evidence>
<gene>
    <name evidence="11" type="ORF">BJB45_19325</name>
</gene>
<protein>
    <submittedName>
        <fullName evidence="11">Amino acid ABC transporter permease</fullName>
    </submittedName>
</protein>
<dbReference type="FunFam" id="1.10.3720.10:FF:000032">
    <property type="entry name" value="General amino acid ABC transporter permease"/>
    <property type="match status" value="1"/>
</dbReference>
<dbReference type="InterPro" id="IPR035906">
    <property type="entry name" value="MetI-like_sf"/>
</dbReference>
<evidence type="ECO:0000313" key="12">
    <source>
        <dbReference type="Proteomes" id="UP000019113"/>
    </source>
</evidence>
<evidence type="ECO:0000256" key="8">
    <source>
        <dbReference type="ARBA" id="ARBA00023136"/>
    </source>
</evidence>
<comment type="subcellular location">
    <subcellularLocation>
        <location evidence="1">Cell inner membrane</location>
        <topology evidence="1">Multi-pass membrane protein</topology>
    </subcellularLocation>
    <subcellularLocation>
        <location evidence="9">Cell membrane</location>
        <topology evidence="9">Multi-pass membrane protein</topology>
    </subcellularLocation>
</comment>
<dbReference type="Gene3D" id="1.10.3720.10">
    <property type="entry name" value="MetI-like"/>
    <property type="match status" value="1"/>
</dbReference>
<dbReference type="PANTHER" id="PTHR30614:SF41">
    <property type="entry name" value="INNER MEMBRANE AMINO-ACID ABC TRANSPORTER PERMEASE PROTEIN YHDY"/>
    <property type="match status" value="1"/>
</dbReference>
<comment type="caution">
    <text evidence="11">The sequence shown here is derived from an EMBL/GenBank/DDBJ whole genome shotgun (WGS) entry which is preliminary data.</text>
</comment>
<feature type="transmembrane region" description="Helical" evidence="9">
    <location>
        <begin position="115"/>
        <end position="134"/>
    </location>
</feature>
<dbReference type="GO" id="GO:0006865">
    <property type="term" value="P:amino acid transport"/>
    <property type="evidence" value="ECO:0007669"/>
    <property type="project" value="UniProtKB-KW"/>
</dbReference>
<dbReference type="SUPFAM" id="SSF161098">
    <property type="entry name" value="MetI-like"/>
    <property type="match status" value="1"/>
</dbReference>
<dbReference type="Pfam" id="PF00528">
    <property type="entry name" value="BPD_transp_1"/>
    <property type="match status" value="1"/>
</dbReference>
<dbReference type="InterPro" id="IPR043429">
    <property type="entry name" value="ArtM/GltK/GlnP/TcyL/YhdX-like"/>
</dbReference>
<dbReference type="InterPro" id="IPR010065">
    <property type="entry name" value="AA_ABC_transptr_permease_3TM"/>
</dbReference>
<dbReference type="InterPro" id="IPR000515">
    <property type="entry name" value="MetI-like"/>
</dbReference>
<feature type="transmembrane region" description="Helical" evidence="9">
    <location>
        <begin position="351"/>
        <end position="369"/>
    </location>
</feature>
<keyword evidence="6" id="KW-0029">Amino-acid transport</keyword>
<evidence type="ECO:0000256" key="9">
    <source>
        <dbReference type="RuleBase" id="RU363032"/>
    </source>
</evidence>
<keyword evidence="3 9" id="KW-0813">Transport</keyword>
<sequence length="381" mass="42085">MSDSSDKGSAAKGSVMQGTGADTLVAARPAPDSRHGVVGWMRTRLFNGPLNSLISLVTLALLVWGLTPLVQWALIDADWLGDSREACSGEGACWVFISARFETIVYGFYPAAERYRVDITLALMAATIAWLAIPRMPARRWVVVFALIGFPVIAWLLLVGGVFDLPYVPTRRWGGLMLTLTVATVGIVGSLPLGVILALGRRSKMPLVRSLCIVFIEFWRGVPLITVLFMASVMLPLFVPSEVEFNKLLRALIGIMFFWSAYMAEVVRGGLQAIPKGQEEAAKALGLSYWRRMGLIILPQALKLVIPGIVNTFIALFKDTSLVLIIGLFDLLAIIRAGLTDTDWLGFATEGYVFAALMFWVFCFSMSRYSQYMERRLHRGH</sequence>
<accession>W1N5F9</accession>
<dbReference type="CDD" id="cd06261">
    <property type="entry name" value="TM_PBP2"/>
    <property type="match status" value="1"/>
</dbReference>
<name>W1N5F9_9GAMM</name>
<dbReference type="Proteomes" id="UP000019113">
    <property type="component" value="Unassembled WGS sequence"/>
</dbReference>
<feature type="transmembrane region" description="Helical" evidence="9">
    <location>
        <begin position="211"/>
        <end position="236"/>
    </location>
</feature>
<keyword evidence="8 9" id="KW-0472">Membrane</keyword>
<evidence type="ECO:0000256" key="3">
    <source>
        <dbReference type="ARBA" id="ARBA00022448"/>
    </source>
</evidence>
<dbReference type="GO" id="GO:0043190">
    <property type="term" value="C:ATP-binding cassette (ABC) transporter complex"/>
    <property type="evidence" value="ECO:0007669"/>
    <property type="project" value="InterPro"/>
</dbReference>
<evidence type="ECO:0000259" key="10">
    <source>
        <dbReference type="PROSITE" id="PS50928"/>
    </source>
</evidence>
<feature type="transmembrane region" description="Helical" evidence="9">
    <location>
        <begin position="141"/>
        <end position="163"/>
    </location>
</feature>
<dbReference type="NCBIfam" id="TIGR01726">
    <property type="entry name" value="HEQRo_perm_3TM"/>
    <property type="match status" value="1"/>
</dbReference>
<keyword evidence="4" id="KW-1003">Cell membrane</keyword>
<evidence type="ECO:0000256" key="2">
    <source>
        <dbReference type="ARBA" id="ARBA00010072"/>
    </source>
</evidence>
<evidence type="ECO:0000256" key="7">
    <source>
        <dbReference type="ARBA" id="ARBA00022989"/>
    </source>
</evidence>
<keyword evidence="12" id="KW-1185">Reference proteome</keyword>
<feature type="transmembrane region" description="Helical" evidence="9">
    <location>
        <begin position="50"/>
        <end position="74"/>
    </location>
</feature>
<feature type="domain" description="ABC transmembrane type-1" evidence="10">
    <location>
        <begin position="176"/>
        <end position="370"/>
    </location>
</feature>
<organism evidence="11 12">
    <name type="scientific">Halomonas huangheensis</name>
    <dbReference type="NCBI Taxonomy" id="1178482"/>
    <lineage>
        <taxon>Bacteria</taxon>
        <taxon>Pseudomonadati</taxon>
        <taxon>Pseudomonadota</taxon>
        <taxon>Gammaproteobacteria</taxon>
        <taxon>Oceanospirillales</taxon>
        <taxon>Halomonadaceae</taxon>
        <taxon>Halomonas</taxon>
    </lineage>
</organism>
<dbReference type="EMBL" id="AVBC01000035">
    <property type="protein sequence ID" value="ERL50749.1"/>
    <property type="molecule type" value="Genomic_DNA"/>
</dbReference>
<dbReference type="AlphaFoldDB" id="W1N5F9"/>
<dbReference type="STRING" id="1178482.AR456_19505"/>
<evidence type="ECO:0000313" key="11">
    <source>
        <dbReference type="EMBL" id="ERL50749.1"/>
    </source>
</evidence>
<dbReference type="eggNOG" id="COG0765">
    <property type="taxonomic scope" value="Bacteria"/>
</dbReference>
<keyword evidence="5 9" id="KW-0812">Transmembrane</keyword>
<keyword evidence="7 9" id="KW-1133">Transmembrane helix</keyword>
<dbReference type="PANTHER" id="PTHR30614">
    <property type="entry name" value="MEMBRANE COMPONENT OF AMINO ACID ABC TRANSPORTER"/>
    <property type="match status" value="1"/>
</dbReference>
<dbReference type="PATRIC" id="fig|1178482.3.peg.2321"/>
<dbReference type="PROSITE" id="PS50928">
    <property type="entry name" value="ABC_TM1"/>
    <property type="match status" value="1"/>
</dbReference>
<evidence type="ECO:0000256" key="4">
    <source>
        <dbReference type="ARBA" id="ARBA00022475"/>
    </source>
</evidence>